<dbReference type="EMBL" id="BMMM01000032">
    <property type="protein sequence ID" value="GGN95294.1"/>
    <property type="molecule type" value="Genomic_DNA"/>
</dbReference>
<comment type="caution">
    <text evidence="1">The sequence shown here is derived from an EMBL/GenBank/DDBJ whole genome shotgun (WGS) entry which is preliminary data.</text>
</comment>
<accession>A0A918DB74</accession>
<dbReference type="RefSeq" id="WP_189192458.1">
    <property type="nucleotide sequence ID" value="NZ_BMMM01000032.1"/>
</dbReference>
<keyword evidence="2" id="KW-1185">Reference proteome</keyword>
<name>A0A918DB74_9ACTN</name>
<sequence>MLAAANRADPFGRLGSPQEIAETITSLGVVKLSAGGGSGHLERVSGAGQAMEGVAVVLVIWFPVVKRCCISVR</sequence>
<organism evidence="1 2">
    <name type="scientific">Streptomyces albiflavescens</name>
    <dbReference type="NCBI Taxonomy" id="1623582"/>
    <lineage>
        <taxon>Bacteria</taxon>
        <taxon>Bacillati</taxon>
        <taxon>Actinomycetota</taxon>
        <taxon>Actinomycetes</taxon>
        <taxon>Kitasatosporales</taxon>
        <taxon>Streptomycetaceae</taxon>
        <taxon>Streptomyces</taxon>
    </lineage>
</organism>
<proteinExistence type="predicted"/>
<gene>
    <name evidence="1" type="ORF">GCM10011579_095700</name>
</gene>
<evidence type="ECO:0000313" key="2">
    <source>
        <dbReference type="Proteomes" id="UP000600365"/>
    </source>
</evidence>
<dbReference type="AlphaFoldDB" id="A0A918DB74"/>
<protein>
    <submittedName>
        <fullName evidence="1">Uncharacterized protein</fullName>
    </submittedName>
</protein>
<reference evidence="1 2" key="1">
    <citation type="journal article" date="2014" name="Int. J. Syst. Evol. Microbiol.">
        <title>Complete genome sequence of Corynebacterium casei LMG S-19264T (=DSM 44701T), isolated from a smear-ripened cheese.</title>
        <authorList>
            <consortium name="US DOE Joint Genome Institute (JGI-PGF)"/>
            <person name="Walter F."/>
            <person name="Albersmeier A."/>
            <person name="Kalinowski J."/>
            <person name="Ruckert C."/>
        </authorList>
    </citation>
    <scope>NUCLEOTIDE SEQUENCE [LARGE SCALE GENOMIC DNA]</scope>
    <source>
        <strain evidence="1 2">CGMCC 4.7111</strain>
    </source>
</reference>
<dbReference type="Proteomes" id="UP000600365">
    <property type="component" value="Unassembled WGS sequence"/>
</dbReference>
<evidence type="ECO:0000313" key="1">
    <source>
        <dbReference type="EMBL" id="GGN95294.1"/>
    </source>
</evidence>